<organism evidence="1 2">
    <name type="scientific">Paenibacillus plantiphilus</name>
    <dbReference type="NCBI Taxonomy" id="2905650"/>
    <lineage>
        <taxon>Bacteria</taxon>
        <taxon>Bacillati</taxon>
        <taxon>Bacillota</taxon>
        <taxon>Bacilli</taxon>
        <taxon>Bacillales</taxon>
        <taxon>Paenibacillaceae</taxon>
        <taxon>Paenibacillus</taxon>
    </lineage>
</organism>
<comment type="caution">
    <text evidence="1">The sequence shown here is derived from an EMBL/GenBank/DDBJ whole genome shotgun (WGS) entry which is preliminary data.</text>
</comment>
<accession>A0ABN8GWW7</accession>
<keyword evidence="2" id="KW-1185">Reference proteome</keyword>
<dbReference type="Proteomes" id="UP000838686">
    <property type="component" value="Unassembled WGS sequence"/>
</dbReference>
<evidence type="ECO:0000313" key="2">
    <source>
        <dbReference type="Proteomes" id="UP000838686"/>
    </source>
</evidence>
<gene>
    <name evidence="1" type="ORF">PAECIP111893_04179</name>
</gene>
<proteinExistence type="predicted"/>
<reference evidence="1" key="1">
    <citation type="submission" date="2022-01" db="EMBL/GenBank/DDBJ databases">
        <authorList>
            <person name="Criscuolo A."/>
        </authorList>
    </citation>
    <scope>NUCLEOTIDE SEQUENCE</scope>
    <source>
        <strain evidence="1">CIP111893</strain>
    </source>
</reference>
<evidence type="ECO:0000313" key="1">
    <source>
        <dbReference type="EMBL" id="CAH1216811.1"/>
    </source>
</evidence>
<protein>
    <submittedName>
        <fullName evidence="1">Uncharacterized protein</fullName>
    </submittedName>
</protein>
<name>A0ABN8GWW7_9BACL</name>
<dbReference type="EMBL" id="CAKMMF010000027">
    <property type="protein sequence ID" value="CAH1216811.1"/>
    <property type="molecule type" value="Genomic_DNA"/>
</dbReference>
<sequence length="56" mass="6534">MTKKKHHPGKMTTRLSQIMQFYYALSRTALYFVQDSKALRPSVSLVFRLTAKMNLV</sequence>